<feature type="transmembrane region" description="Helical" evidence="4">
    <location>
        <begin position="77"/>
        <end position="103"/>
    </location>
</feature>
<dbReference type="CDD" id="cd16917">
    <property type="entry name" value="HATPase_UhpB-NarQ-NarX-like"/>
    <property type="match status" value="1"/>
</dbReference>
<keyword evidence="4" id="KW-0812">Transmembrane</keyword>
<accession>A0A370KBT4</accession>
<reference evidence="7 8" key="1">
    <citation type="submission" date="2018-07" db="EMBL/GenBank/DDBJ databases">
        <title>Dyella solisilvae sp. nov., isolated from the pine and broad-leaved mixed forest soil.</title>
        <authorList>
            <person name="Gao Z."/>
            <person name="Qiu L."/>
        </authorList>
    </citation>
    <scope>NUCLEOTIDE SEQUENCE [LARGE SCALE GENOMIC DNA]</scope>
    <source>
        <strain evidence="7 8">DHG54</strain>
    </source>
</reference>
<feature type="transmembrane region" description="Helical" evidence="4">
    <location>
        <begin position="140"/>
        <end position="159"/>
    </location>
</feature>
<dbReference type="SUPFAM" id="SSF55874">
    <property type="entry name" value="ATPase domain of HSP90 chaperone/DNA topoisomerase II/histidine kinase"/>
    <property type="match status" value="1"/>
</dbReference>
<feature type="transmembrane region" description="Helical" evidence="4">
    <location>
        <begin position="48"/>
        <end position="65"/>
    </location>
</feature>
<dbReference type="InterPro" id="IPR036890">
    <property type="entry name" value="HATPase_C_sf"/>
</dbReference>
<dbReference type="PANTHER" id="PTHR24421">
    <property type="entry name" value="NITRATE/NITRITE SENSOR PROTEIN NARX-RELATED"/>
    <property type="match status" value="1"/>
</dbReference>
<dbReference type="InterPro" id="IPR011712">
    <property type="entry name" value="Sig_transdc_His_kin_sub3_dim/P"/>
</dbReference>
<dbReference type="Pfam" id="PF02518">
    <property type="entry name" value="HATPase_c"/>
    <property type="match status" value="1"/>
</dbReference>
<dbReference type="Gene3D" id="3.30.565.10">
    <property type="entry name" value="Histidine kinase-like ATPase, C-terminal domain"/>
    <property type="match status" value="1"/>
</dbReference>
<keyword evidence="8" id="KW-1185">Reference proteome</keyword>
<dbReference type="GO" id="GO:0046983">
    <property type="term" value="F:protein dimerization activity"/>
    <property type="evidence" value="ECO:0007669"/>
    <property type="project" value="InterPro"/>
</dbReference>
<evidence type="ECO:0000256" key="1">
    <source>
        <dbReference type="ARBA" id="ARBA00022679"/>
    </source>
</evidence>
<keyword evidence="4" id="KW-0472">Membrane</keyword>
<dbReference type="Gene3D" id="1.20.5.1930">
    <property type="match status" value="1"/>
</dbReference>
<evidence type="ECO:0000259" key="6">
    <source>
        <dbReference type="Pfam" id="PF07730"/>
    </source>
</evidence>
<dbReference type="EMBL" id="QQSY01000001">
    <property type="protein sequence ID" value="RDJ00115.1"/>
    <property type="molecule type" value="Genomic_DNA"/>
</dbReference>
<sequence length="389" mass="43011">MRRWMKLHPDSLLSRLGSPNYLRWEAVANLVWVVALLVGPLVDRNAVWTTWLLPTLLSAPVYMYLHMKVYTGPYRRLTWYAAGMALLGLLVWPFNGVALGYVVSACMCLAYQSSARRWLLSIVLVTIPTALLSQHLHVSPWLMLMVAFVAIFSGFGHFLRLNNHRRDAQLRLSQEEVRRLATLAERERIGRDLHDLLGHTLSLVTLKSELARKLALVDPPRAQREMEEVERVARHALGEVRAAVTGMRRSDLAAELVSARLMLEASGLGFSGELSPDLHLPPQFEASLALVLREAITNIHRHARASTASVAISLDKDSIQMQISDNGCGGLTAHGNGVSGMRERIRALGGSLQIDSPPRKGTVLRMQAPLPVTDVCSETCLDTGSRSAA</sequence>
<keyword evidence="3" id="KW-0902">Two-component regulatory system</keyword>
<evidence type="ECO:0000256" key="2">
    <source>
        <dbReference type="ARBA" id="ARBA00022777"/>
    </source>
</evidence>
<gene>
    <name evidence="7" type="ORF">DVT68_04655</name>
</gene>
<evidence type="ECO:0000313" key="7">
    <source>
        <dbReference type="EMBL" id="RDJ00115.1"/>
    </source>
</evidence>
<dbReference type="InterPro" id="IPR003594">
    <property type="entry name" value="HATPase_dom"/>
</dbReference>
<organism evidence="7 8">
    <name type="scientific">Dyella solisilvae</name>
    <dbReference type="NCBI Taxonomy" id="1920168"/>
    <lineage>
        <taxon>Bacteria</taxon>
        <taxon>Pseudomonadati</taxon>
        <taxon>Pseudomonadota</taxon>
        <taxon>Gammaproteobacteria</taxon>
        <taxon>Lysobacterales</taxon>
        <taxon>Rhodanobacteraceae</taxon>
        <taxon>Dyella</taxon>
    </lineage>
</organism>
<feature type="domain" description="Histidine kinase/HSP90-like ATPase" evidence="5">
    <location>
        <begin position="287"/>
        <end position="371"/>
    </location>
</feature>
<keyword evidence="1" id="KW-0808">Transferase</keyword>
<evidence type="ECO:0000256" key="4">
    <source>
        <dbReference type="SAM" id="Phobius"/>
    </source>
</evidence>
<dbReference type="Pfam" id="PF07730">
    <property type="entry name" value="HisKA_3"/>
    <property type="match status" value="1"/>
</dbReference>
<feature type="transmembrane region" description="Helical" evidence="4">
    <location>
        <begin position="115"/>
        <end position="133"/>
    </location>
</feature>
<dbReference type="AlphaFoldDB" id="A0A370KBT4"/>
<dbReference type="GO" id="GO:0000155">
    <property type="term" value="F:phosphorelay sensor kinase activity"/>
    <property type="evidence" value="ECO:0007669"/>
    <property type="project" value="InterPro"/>
</dbReference>
<evidence type="ECO:0000259" key="5">
    <source>
        <dbReference type="Pfam" id="PF02518"/>
    </source>
</evidence>
<dbReference type="PANTHER" id="PTHR24421:SF63">
    <property type="entry name" value="SENSOR HISTIDINE KINASE DESK"/>
    <property type="match status" value="1"/>
</dbReference>
<proteinExistence type="predicted"/>
<dbReference type="GO" id="GO:0016020">
    <property type="term" value="C:membrane"/>
    <property type="evidence" value="ECO:0007669"/>
    <property type="project" value="InterPro"/>
</dbReference>
<evidence type="ECO:0000256" key="3">
    <source>
        <dbReference type="ARBA" id="ARBA00023012"/>
    </source>
</evidence>
<feature type="domain" description="Signal transduction histidine kinase subgroup 3 dimerisation and phosphoacceptor" evidence="6">
    <location>
        <begin position="185"/>
        <end position="251"/>
    </location>
</feature>
<protein>
    <submittedName>
        <fullName evidence="7">Sensor histidine kinase</fullName>
    </submittedName>
</protein>
<keyword evidence="2 7" id="KW-0418">Kinase</keyword>
<evidence type="ECO:0000313" key="8">
    <source>
        <dbReference type="Proteomes" id="UP000254711"/>
    </source>
</evidence>
<comment type="caution">
    <text evidence="7">The sequence shown here is derived from an EMBL/GenBank/DDBJ whole genome shotgun (WGS) entry which is preliminary data.</text>
</comment>
<dbReference type="Proteomes" id="UP000254711">
    <property type="component" value="Unassembled WGS sequence"/>
</dbReference>
<feature type="transmembrane region" description="Helical" evidence="4">
    <location>
        <begin position="21"/>
        <end position="42"/>
    </location>
</feature>
<keyword evidence="4" id="KW-1133">Transmembrane helix</keyword>
<dbReference type="OrthoDB" id="9797605at2"/>
<name>A0A370KBT4_9GAMM</name>
<dbReference type="InterPro" id="IPR050482">
    <property type="entry name" value="Sensor_HK_TwoCompSys"/>
</dbReference>